<reference evidence="2 3" key="1">
    <citation type="journal article" date="2019" name="Nat. Microbiol.">
        <title>Mediterranean grassland soil C-N compound turnover is dependent on rainfall and depth, and is mediated by genomically divergent microorganisms.</title>
        <authorList>
            <person name="Diamond S."/>
            <person name="Andeer P.F."/>
            <person name="Li Z."/>
            <person name="Crits-Christoph A."/>
            <person name="Burstein D."/>
            <person name="Anantharaman K."/>
            <person name="Lane K.R."/>
            <person name="Thomas B.C."/>
            <person name="Pan C."/>
            <person name="Northen T.R."/>
            <person name="Banfield J.F."/>
        </authorList>
    </citation>
    <scope>NUCLEOTIDE SEQUENCE [LARGE SCALE GENOMIC DNA]</scope>
    <source>
        <strain evidence="2">WS_2</strain>
    </source>
</reference>
<accession>A0A538SEZ5</accession>
<feature type="non-terminal residue" evidence="2">
    <location>
        <position position="78"/>
    </location>
</feature>
<keyword evidence="1" id="KW-0472">Membrane</keyword>
<name>A0A538SEZ5_UNCEI</name>
<sequence>MPPTRTTGAPATRAAWGTRIRVRFALRGKILLFTVLPVVTLVTGALWMVNRSISRQVQQGIRDNLLRSSAVLENMLGS</sequence>
<dbReference type="AlphaFoldDB" id="A0A538SEZ5"/>
<gene>
    <name evidence="2" type="ORF">E6K72_11865</name>
</gene>
<feature type="transmembrane region" description="Helical" evidence="1">
    <location>
        <begin position="30"/>
        <end position="49"/>
    </location>
</feature>
<dbReference type="EMBL" id="VBOS01000431">
    <property type="protein sequence ID" value="TMQ49943.1"/>
    <property type="molecule type" value="Genomic_DNA"/>
</dbReference>
<keyword evidence="1" id="KW-0812">Transmembrane</keyword>
<keyword evidence="1" id="KW-1133">Transmembrane helix</keyword>
<protein>
    <submittedName>
        <fullName evidence="2">Uncharacterized protein</fullName>
    </submittedName>
</protein>
<evidence type="ECO:0000313" key="2">
    <source>
        <dbReference type="EMBL" id="TMQ49943.1"/>
    </source>
</evidence>
<evidence type="ECO:0000313" key="3">
    <source>
        <dbReference type="Proteomes" id="UP000317716"/>
    </source>
</evidence>
<dbReference type="Proteomes" id="UP000317716">
    <property type="component" value="Unassembled WGS sequence"/>
</dbReference>
<organism evidence="2 3">
    <name type="scientific">Eiseniibacteriota bacterium</name>
    <dbReference type="NCBI Taxonomy" id="2212470"/>
    <lineage>
        <taxon>Bacteria</taxon>
        <taxon>Candidatus Eiseniibacteriota</taxon>
    </lineage>
</organism>
<proteinExistence type="predicted"/>
<comment type="caution">
    <text evidence="2">The sequence shown here is derived from an EMBL/GenBank/DDBJ whole genome shotgun (WGS) entry which is preliminary data.</text>
</comment>
<evidence type="ECO:0000256" key="1">
    <source>
        <dbReference type="SAM" id="Phobius"/>
    </source>
</evidence>